<dbReference type="PRINTS" id="PR00947">
    <property type="entry name" value="CUTICLE"/>
</dbReference>
<keyword evidence="6" id="KW-1185">Reference proteome</keyword>
<keyword evidence="4" id="KW-0732">Signal</keyword>
<dbReference type="Proteomes" id="UP000625711">
    <property type="component" value="Unassembled WGS sequence"/>
</dbReference>
<dbReference type="GO" id="GO:0042302">
    <property type="term" value="F:structural constituent of cuticle"/>
    <property type="evidence" value="ECO:0007669"/>
    <property type="project" value="UniProtKB-UniRule"/>
</dbReference>
<dbReference type="InterPro" id="IPR031311">
    <property type="entry name" value="CHIT_BIND_RR_consensus"/>
</dbReference>
<dbReference type="GO" id="GO:0005615">
    <property type="term" value="C:extracellular space"/>
    <property type="evidence" value="ECO:0007669"/>
    <property type="project" value="TreeGrafter"/>
</dbReference>
<dbReference type="OrthoDB" id="6819000at2759"/>
<comment type="caution">
    <text evidence="5">The sequence shown here is derived from an EMBL/GenBank/DDBJ whole genome shotgun (WGS) entry which is preliminary data.</text>
</comment>
<evidence type="ECO:0000256" key="2">
    <source>
        <dbReference type="PROSITE-ProRule" id="PRU00497"/>
    </source>
</evidence>
<feature type="compositionally biased region" description="Basic and acidic residues" evidence="3">
    <location>
        <begin position="177"/>
        <end position="189"/>
    </location>
</feature>
<dbReference type="Pfam" id="PF00379">
    <property type="entry name" value="Chitin_bind_4"/>
    <property type="match status" value="1"/>
</dbReference>
<feature type="compositionally biased region" description="Basic and acidic residues" evidence="3">
    <location>
        <begin position="140"/>
        <end position="156"/>
    </location>
</feature>
<dbReference type="PROSITE" id="PS51155">
    <property type="entry name" value="CHIT_BIND_RR_2"/>
    <property type="match status" value="1"/>
</dbReference>
<reference evidence="5" key="1">
    <citation type="submission" date="2020-08" db="EMBL/GenBank/DDBJ databases">
        <title>Genome sequencing and assembly of the red palm weevil Rhynchophorus ferrugineus.</title>
        <authorList>
            <person name="Dias G.B."/>
            <person name="Bergman C.M."/>
            <person name="Manee M."/>
        </authorList>
    </citation>
    <scope>NUCLEOTIDE SEQUENCE</scope>
    <source>
        <strain evidence="5">AA-2017</strain>
        <tissue evidence="5">Whole larva</tissue>
    </source>
</reference>
<dbReference type="InterPro" id="IPR000618">
    <property type="entry name" value="Insect_cuticle"/>
</dbReference>
<organism evidence="5 6">
    <name type="scientific">Rhynchophorus ferrugineus</name>
    <name type="common">Red palm weevil</name>
    <name type="synonym">Curculio ferrugineus</name>
    <dbReference type="NCBI Taxonomy" id="354439"/>
    <lineage>
        <taxon>Eukaryota</taxon>
        <taxon>Metazoa</taxon>
        <taxon>Ecdysozoa</taxon>
        <taxon>Arthropoda</taxon>
        <taxon>Hexapoda</taxon>
        <taxon>Insecta</taxon>
        <taxon>Pterygota</taxon>
        <taxon>Neoptera</taxon>
        <taxon>Endopterygota</taxon>
        <taxon>Coleoptera</taxon>
        <taxon>Polyphaga</taxon>
        <taxon>Cucujiformia</taxon>
        <taxon>Curculionidae</taxon>
        <taxon>Dryophthorinae</taxon>
        <taxon>Rhynchophorus</taxon>
    </lineage>
</organism>
<evidence type="ECO:0000256" key="4">
    <source>
        <dbReference type="SAM" id="SignalP"/>
    </source>
</evidence>
<evidence type="ECO:0000313" key="6">
    <source>
        <dbReference type="Proteomes" id="UP000625711"/>
    </source>
</evidence>
<keyword evidence="1 2" id="KW-0193">Cuticle</keyword>
<proteinExistence type="predicted"/>
<feature type="region of interest" description="Disordered" evidence="3">
    <location>
        <begin position="177"/>
        <end position="203"/>
    </location>
</feature>
<dbReference type="AlphaFoldDB" id="A0A834HXQ7"/>
<accession>A0A834HXQ7</accession>
<feature type="region of interest" description="Disordered" evidence="3">
    <location>
        <begin position="140"/>
        <end position="165"/>
    </location>
</feature>
<dbReference type="InterPro" id="IPR051217">
    <property type="entry name" value="Insect_Cuticle_Struc_Prot"/>
</dbReference>
<dbReference type="PANTHER" id="PTHR12236:SF95">
    <property type="entry name" value="CUTICULAR PROTEIN 76BD, ISOFORM C-RELATED"/>
    <property type="match status" value="1"/>
</dbReference>
<dbReference type="PANTHER" id="PTHR12236">
    <property type="entry name" value="STRUCTURAL CONTITUENT OF CUTICLE"/>
    <property type="match status" value="1"/>
</dbReference>
<name>A0A834HXQ7_RHYFE</name>
<dbReference type="PROSITE" id="PS00233">
    <property type="entry name" value="CHIT_BIND_RR_1"/>
    <property type="match status" value="1"/>
</dbReference>
<sequence length="403" mass="46990">MSGLQITSVLLISILVQCWAVSVHQYAPEYDKPKDYSFSYGVKDPHTGDVKQQWEKKEGDTIKGQYSLVEADGTIRTVQYTADEKNGFNAIIKKSGPLHHIVGDHEHDHNDAISHNNVQIHSNHNYDETPQQYEYQYRNAEVEEHSETESENEGKSENTSNEEADEEALRQYYAYNHAEDQQEPEESRKVSYKSKTKYKKPPRPVFKDKYEEVKRLPVDVNLFNKNNDEEIIPVDIQSVSPVEVEYTDYNNNLRNHKPRPTEQYRYTTREPMQPSPELSQVELNKYLTDYYANEEKSYHRPTETGFKLLDAKTRPGYIPGPISNTFLSKKNPQSTPGLRHYATNVQRNNFHGGSPKIMPRYPNNRPMKVLTKREKPKFDLTRFYRAVPNIGMARYATRIRYSL</sequence>
<protein>
    <submittedName>
        <fullName evidence="5">Uncharacterized protein</fullName>
    </submittedName>
</protein>
<feature type="chain" id="PRO_5032306934" evidence="4">
    <location>
        <begin position="21"/>
        <end position="403"/>
    </location>
</feature>
<feature type="signal peptide" evidence="4">
    <location>
        <begin position="1"/>
        <end position="20"/>
    </location>
</feature>
<evidence type="ECO:0000256" key="1">
    <source>
        <dbReference type="ARBA" id="ARBA00022460"/>
    </source>
</evidence>
<evidence type="ECO:0000313" key="5">
    <source>
        <dbReference type="EMBL" id="KAF7268371.1"/>
    </source>
</evidence>
<evidence type="ECO:0000256" key="3">
    <source>
        <dbReference type="SAM" id="MobiDB-lite"/>
    </source>
</evidence>
<gene>
    <name evidence="5" type="ORF">GWI33_018489</name>
</gene>
<feature type="compositionally biased region" description="Basic residues" evidence="3">
    <location>
        <begin position="190"/>
        <end position="202"/>
    </location>
</feature>
<dbReference type="EMBL" id="JAACXV010014330">
    <property type="protein sequence ID" value="KAF7268371.1"/>
    <property type="molecule type" value="Genomic_DNA"/>
</dbReference>
<dbReference type="GO" id="GO:0031012">
    <property type="term" value="C:extracellular matrix"/>
    <property type="evidence" value="ECO:0007669"/>
    <property type="project" value="TreeGrafter"/>
</dbReference>